<organism evidence="2 3">
    <name type="scientific">Streptomyces daqingensis</name>
    <dbReference type="NCBI Taxonomy" id="1472640"/>
    <lineage>
        <taxon>Bacteria</taxon>
        <taxon>Bacillati</taxon>
        <taxon>Actinomycetota</taxon>
        <taxon>Actinomycetes</taxon>
        <taxon>Kitasatosporales</taxon>
        <taxon>Streptomycetaceae</taxon>
        <taxon>Streptomyces</taxon>
    </lineage>
</organism>
<evidence type="ECO:0000259" key="1">
    <source>
        <dbReference type="Pfam" id="PF01872"/>
    </source>
</evidence>
<dbReference type="InterPro" id="IPR050765">
    <property type="entry name" value="Riboflavin_Biosynth_HTPR"/>
</dbReference>
<name>A0ABQ2M4I0_9ACTN</name>
<keyword evidence="3" id="KW-1185">Reference proteome</keyword>
<reference evidence="3" key="1">
    <citation type="journal article" date="2019" name="Int. J. Syst. Evol. Microbiol.">
        <title>The Global Catalogue of Microorganisms (GCM) 10K type strain sequencing project: providing services to taxonomists for standard genome sequencing and annotation.</title>
        <authorList>
            <consortium name="The Broad Institute Genomics Platform"/>
            <consortium name="The Broad Institute Genome Sequencing Center for Infectious Disease"/>
            <person name="Wu L."/>
            <person name="Ma J."/>
        </authorList>
    </citation>
    <scope>NUCLEOTIDE SEQUENCE [LARGE SCALE GENOMIC DNA]</scope>
    <source>
        <strain evidence="3">CGMCC 4.7178</strain>
    </source>
</reference>
<dbReference type="InterPro" id="IPR002734">
    <property type="entry name" value="RibDG_C"/>
</dbReference>
<evidence type="ECO:0000313" key="2">
    <source>
        <dbReference type="EMBL" id="GGO47069.1"/>
    </source>
</evidence>
<dbReference type="SUPFAM" id="SSF53597">
    <property type="entry name" value="Dihydrofolate reductase-like"/>
    <property type="match status" value="1"/>
</dbReference>
<evidence type="ECO:0000313" key="3">
    <source>
        <dbReference type="Proteomes" id="UP000631535"/>
    </source>
</evidence>
<protein>
    <submittedName>
        <fullName evidence="2">Deaminase</fullName>
    </submittedName>
</protein>
<dbReference type="Pfam" id="PF01872">
    <property type="entry name" value="RibD_C"/>
    <property type="match status" value="1"/>
</dbReference>
<dbReference type="RefSeq" id="WP_189036634.1">
    <property type="nucleotide sequence ID" value="NZ_BMMP01000005.1"/>
</dbReference>
<proteinExistence type="predicted"/>
<dbReference type="InterPro" id="IPR024072">
    <property type="entry name" value="DHFR-like_dom_sf"/>
</dbReference>
<gene>
    <name evidence="2" type="ORF">GCM10012287_18840</name>
</gene>
<sequence>MRKIVVAMSVSLDGFMAGPGGELDWHLVDEELHRHFNDELRGMSAFLDGRVSYELMAEFWPTADAGPGVPEPVREFAGIWREMPKFVFSRTLDPGGLRWNTSLRRSVDAGGIRELKARPGGDMALGGASLAAAFRERDLIDEYRLYVHPVLLGRGRPLFHATDTRADLRLAGTRTFGNGVVLLRHERTRDEAAA</sequence>
<dbReference type="EMBL" id="BMMP01000005">
    <property type="protein sequence ID" value="GGO47069.1"/>
    <property type="molecule type" value="Genomic_DNA"/>
</dbReference>
<dbReference type="PANTHER" id="PTHR38011">
    <property type="entry name" value="DIHYDROFOLATE REDUCTASE FAMILY PROTEIN (AFU_ORTHOLOGUE AFUA_8G06820)"/>
    <property type="match status" value="1"/>
</dbReference>
<dbReference type="PANTHER" id="PTHR38011:SF11">
    <property type="entry name" value="2,5-DIAMINO-6-RIBOSYLAMINO-4(3H)-PYRIMIDINONE 5'-PHOSPHATE REDUCTASE"/>
    <property type="match status" value="1"/>
</dbReference>
<dbReference type="Proteomes" id="UP000631535">
    <property type="component" value="Unassembled WGS sequence"/>
</dbReference>
<feature type="domain" description="Bacterial bifunctional deaminase-reductase C-terminal" evidence="1">
    <location>
        <begin position="2"/>
        <end position="182"/>
    </location>
</feature>
<comment type="caution">
    <text evidence="2">The sequence shown here is derived from an EMBL/GenBank/DDBJ whole genome shotgun (WGS) entry which is preliminary data.</text>
</comment>
<dbReference type="Gene3D" id="3.40.430.10">
    <property type="entry name" value="Dihydrofolate Reductase, subunit A"/>
    <property type="match status" value="1"/>
</dbReference>
<accession>A0ABQ2M4I0</accession>